<evidence type="ECO:0000313" key="2">
    <source>
        <dbReference type="Proteomes" id="UP000555103"/>
    </source>
</evidence>
<comment type="caution">
    <text evidence="1">The sequence shown here is derived from an EMBL/GenBank/DDBJ whole genome shotgun (WGS) entry which is preliminary data.</text>
</comment>
<keyword evidence="2" id="KW-1185">Reference proteome</keyword>
<accession>A0A840CLW5</accession>
<organism evidence="1 2">
    <name type="scientific">Dysgonomonas hofstadii</name>
    <dbReference type="NCBI Taxonomy" id="637886"/>
    <lineage>
        <taxon>Bacteria</taxon>
        <taxon>Pseudomonadati</taxon>
        <taxon>Bacteroidota</taxon>
        <taxon>Bacteroidia</taxon>
        <taxon>Bacteroidales</taxon>
        <taxon>Dysgonomonadaceae</taxon>
        <taxon>Dysgonomonas</taxon>
    </lineage>
</organism>
<name>A0A840CLW5_9BACT</name>
<reference evidence="1 2" key="1">
    <citation type="submission" date="2020-08" db="EMBL/GenBank/DDBJ databases">
        <title>Genomic Encyclopedia of Type Strains, Phase IV (KMG-IV): sequencing the most valuable type-strain genomes for metagenomic binning, comparative biology and taxonomic classification.</title>
        <authorList>
            <person name="Goeker M."/>
        </authorList>
    </citation>
    <scope>NUCLEOTIDE SEQUENCE [LARGE SCALE GENOMIC DNA]</scope>
    <source>
        <strain evidence="1 2">DSM 104969</strain>
    </source>
</reference>
<dbReference type="Proteomes" id="UP000555103">
    <property type="component" value="Unassembled WGS sequence"/>
</dbReference>
<gene>
    <name evidence="1" type="ORF">GGR21_002961</name>
</gene>
<dbReference type="AlphaFoldDB" id="A0A840CLW5"/>
<evidence type="ECO:0000313" key="1">
    <source>
        <dbReference type="EMBL" id="MBB4037047.1"/>
    </source>
</evidence>
<protein>
    <submittedName>
        <fullName evidence="1">Uncharacterized protein</fullName>
    </submittedName>
</protein>
<proteinExistence type="predicted"/>
<sequence length="85" mass="9863">MSEINLKQEVGQLLAEIDKTHRYSMSRIYNLANNVFGESESPQSCASCLIRKVRELRSWLAKQENVVETEKVPQKKKRKKKEGNI</sequence>
<dbReference type="RefSeq" id="WP_183307924.1">
    <property type="nucleotide sequence ID" value="NZ_JACIEP010000010.1"/>
</dbReference>
<dbReference type="EMBL" id="JACIEP010000010">
    <property type="protein sequence ID" value="MBB4037047.1"/>
    <property type="molecule type" value="Genomic_DNA"/>
</dbReference>